<name>A0ACC6JCK1_9FLAO</name>
<comment type="caution">
    <text evidence="1">The sequence shown here is derived from an EMBL/GenBank/DDBJ whole genome shotgun (WGS) entry which is preliminary data.</text>
</comment>
<reference evidence="1" key="1">
    <citation type="submission" date="2023-07" db="EMBL/GenBank/DDBJ databases">
        <title>Sorghum-associated microbial communities from plants grown in Nebraska, USA.</title>
        <authorList>
            <person name="Schachtman D."/>
        </authorList>
    </citation>
    <scope>NUCLEOTIDE SEQUENCE</scope>
    <source>
        <strain evidence="1">DS2329</strain>
    </source>
</reference>
<gene>
    <name evidence="1" type="ORF">J2786_003642</name>
</gene>
<evidence type="ECO:0000313" key="1">
    <source>
        <dbReference type="EMBL" id="MDR6460508.1"/>
    </source>
</evidence>
<dbReference type="EMBL" id="JAVDQX010000004">
    <property type="protein sequence ID" value="MDR6460508.1"/>
    <property type="molecule type" value="Genomic_DNA"/>
</dbReference>
<organism evidence="1 2">
    <name type="scientific">Chryseobacterium vietnamense</name>
    <dbReference type="NCBI Taxonomy" id="866785"/>
    <lineage>
        <taxon>Bacteria</taxon>
        <taxon>Pseudomonadati</taxon>
        <taxon>Bacteroidota</taxon>
        <taxon>Flavobacteriia</taxon>
        <taxon>Flavobacteriales</taxon>
        <taxon>Weeksellaceae</taxon>
        <taxon>Chryseobacterium group</taxon>
        <taxon>Chryseobacterium</taxon>
    </lineage>
</organism>
<evidence type="ECO:0000313" key="2">
    <source>
        <dbReference type="Proteomes" id="UP001184833"/>
    </source>
</evidence>
<protein>
    <submittedName>
        <fullName evidence="1">Uncharacterized protein</fullName>
    </submittedName>
</protein>
<dbReference type="Proteomes" id="UP001184833">
    <property type="component" value="Unassembled WGS sequence"/>
</dbReference>
<sequence>MWAIGEGQSDDWKIVDDYSIELKKLSNNFEVAVPGTIGNESGILITTQKKQQQYINFLTTQLVIEIFSE</sequence>
<accession>A0ACC6JCK1</accession>
<keyword evidence="2" id="KW-1185">Reference proteome</keyword>
<proteinExistence type="predicted"/>